<accession>A0ABQ1ESA5</accession>
<evidence type="ECO:0000256" key="1">
    <source>
        <dbReference type="SAM" id="MobiDB-lite"/>
    </source>
</evidence>
<dbReference type="EMBL" id="BMDU01000002">
    <property type="protein sequence ID" value="GFZ85162.1"/>
    <property type="molecule type" value="Genomic_DNA"/>
</dbReference>
<dbReference type="GeneID" id="29275820"/>
<feature type="region of interest" description="Disordered" evidence="1">
    <location>
        <begin position="125"/>
        <end position="148"/>
    </location>
</feature>
<name>A0ABQ1ESA5_SPHSA</name>
<keyword evidence="3" id="KW-1185">Reference proteome</keyword>
<sequence>MARIRSVHPGLWTDERFASVTPLARLLFIGIWNECDDMGSFEWSPLKLKMRLLPADNADAGALLDELAGAGCIMRYQIDGRELGAVRNFALFQRPKKPNSLYPQTPEVRKYCAHKDEAVPSEFPTGGEIPPQMEDGGGNSNSVSNETGSAVEIDDPAKIMFDAGIALITSAGTPERQARSWLGKTRRDYSVEAVIAAISQAKRNSASDPIPYMERALKNQAGQEAGDDMPLYA</sequence>
<dbReference type="Proteomes" id="UP000628109">
    <property type="component" value="Unassembled WGS sequence"/>
</dbReference>
<gene>
    <name evidence="2" type="ORF">GCM10019071_12740</name>
</gene>
<protein>
    <submittedName>
        <fullName evidence="2">Uncharacterized protein</fullName>
    </submittedName>
</protein>
<evidence type="ECO:0000313" key="2">
    <source>
        <dbReference type="EMBL" id="GFZ85162.1"/>
    </source>
</evidence>
<dbReference type="RefSeq" id="WP_013039465.1">
    <property type="nucleotide sequence ID" value="NZ_BMDU01000002.1"/>
</dbReference>
<evidence type="ECO:0000313" key="3">
    <source>
        <dbReference type="Proteomes" id="UP000628109"/>
    </source>
</evidence>
<reference evidence="3" key="1">
    <citation type="journal article" date="2019" name="Int. J. Syst. Evol. Microbiol.">
        <title>The Global Catalogue of Microorganisms (GCM) 10K type strain sequencing project: providing services to taxonomists for standard genome sequencing and annotation.</title>
        <authorList>
            <consortium name="The Broad Institute Genomics Platform"/>
            <consortium name="The Broad Institute Genome Sequencing Center for Infectious Disease"/>
            <person name="Wu L."/>
            <person name="Ma J."/>
        </authorList>
    </citation>
    <scope>NUCLEOTIDE SEQUENCE [LARGE SCALE GENOMIC DNA]</scope>
    <source>
        <strain evidence="3">CCM 7327</strain>
    </source>
</reference>
<comment type="caution">
    <text evidence="2">The sequence shown here is derived from an EMBL/GenBank/DDBJ whole genome shotgun (WGS) entry which is preliminary data.</text>
</comment>
<organism evidence="2 3">
    <name type="scientific">Sphingobium fuliginis (strain ATCC 27551)</name>
    <dbReference type="NCBI Taxonomy" id="336203"/>
    <lineage>
        <taxon>Bacteria</taxon>
        <taxon>Pseudomonadati</taxon>
        <taxon>Pseudomonadota</taxon>
        <taxon>Alphaproteobacteria</taxon>
        <taxon>Sphingomonadales</taxon>
        <taxon>Sphingomonadaceae</taxon>
        <taxon>Sphingobium</taxon>
    </lineage>
</organism>
<proteinExistence type="predicted"/>